<dbReference type="EMBL" id="CP071503">
    <property type="protein sequence ID" value="QSX33572.1"/>
    <property type="molecule type" value="Genomic_DNA"/>
</dbReference>
<evidence type="ECO:0000313" key="6">
    <source>
        <dbReference type="Proteomes" id="UP000662770"/>
    </source>
</evidence>
<name>A0ABX7QQ23_9GAMM</name>
<gene>
    <name evidence="4" type="primary">ubiC</name>
    <name evidence="5" type="ORF">JYB87_17985</name>
</gene>
<dbReference type="Gene3D" id="3.40.1410.10">
    <property type="entry name" value="Chorismate lyase-like"/>
    <property type="match status" value="1"/>
</dbReference>
<protein>
    <recommendedName>
        <fullName evidence="4">Probable chorismate pyruvate-lyase</fullName>
        <shortName evidence="4">CL</shortName>
        <shortName evidence="4">CPL</shortName>
        <ecNumber evidence="4">4.1.3.40</ecNumber>
    </recommendedName>
</protein>
<proteinExistence type="inferred from homology"/>
<keyword evidence="4" id="KW-0670">Pyruvate</keyword>
<dbReference type="EC" id="4.1.3.40" evidence="4"/>
<dbReference type="HAMAP" id="MF_01632">
    <property type="entry name" value="UbiC"/>
    <property type="match status" value="1"/>
</dbReference>
<dbReference type="Proteomes" id="UP000662770">
    <property type="component" value="Chromosome"/>
</dbReference>
<comment type="catalytic activity">
    <reaction evidence="4">
        <text>chorismate = 4-hydroxybenzoate + pyruvate</text>
        <dbReference type="Rhea" id="RHEA:16505"/>
        <dbReference type="ChEBI" id="CHEBI:15361"/>
        <dbReference type="ChEBI" id="CHEBI:17879"/>
        <dbReference type="ChEBI" id="CHEBI:29748"/>
        <dbReference type="EC" id="4.1.3.40"/>
    </reaction>
</comment>
<evidence type="ECO:0000256" key="4">
    <source>
        <dbReference type="HAMAP-Rule" id="MF_01632"/>
    </source>
</evidence>
<feature type="binding site" evidence="4">
    <location>
        <position position="174"/>
    </location>
    <ligand>
        <name>substrate</name>
    </ligand>
</feature>
<keyword evidence="2 4" id="KW-0831">Ubiquinone biosynthesis</keyword>
<evidence type="ECO:0000256" key="1">
    <source>
        <dbReference type="ARBA" id="ARBA00022490"/>
    </source>
</evidence>
<dbReference type="SUPFAM" id="SSF64288">
    <property type="entry name" value="Chorismate lyase-like"/>
    <property type="match status" value="1"/>
</dbReference>
<dbReference type="InterPro" id="IPR007440">
    <property type="entry name" value="Chorismate--pyruvate_lyase"/>
</dbReference>
<keyword evidence="3 4" id="KW-0456">Lyase</keyword>
<dbReference type="RefSeq" id="WP_207354791.1">
    <property type="nucleotide sequence ID" value="NZ_CP071503.1"/>
</dbReference>
<comment type="caution">
    <text evidence="4">Lacks conserved residue(s) required for the propagation of feature annotation.</text>
</comment>
<dbReference type="PANTHER" id="PTHR38683:SF1">
    <property type="entry name" value="CHORISMATE PYRUVATE-LYASE"/>
    <property type="match status" value="1"/>
</dbReference>
<comment type="pathway">
    <text evidence="4">Cofactor biosynthesis; ubiquinone biosynthesis.</text>
</comment>
<feature type="binding site" evidence="4">
    <location>
        <position position="115"/>
    </location>
    <ligand>
        <name>substrate</name>
    </ligand>
</feature>
<keyword evidence="1 4" id="KW-0963">Cytoplasm</keyword>
<reference evidence="5 6" key="1">
    <citation type="submission" date="2021-03" db="EMBL/GenBank/DDBJ databases">
        <title>Novel species identification of genus Shewanella.</title>
        <authorList>
            <person name="Liu G."/>
            <person name="Zhang Q."/>
        </authorList>
    </citation>
    <scope>NUCLEOTIDE SEQUENCE [LARGE SCALE GENOMIC DNA]</scope>
    <source>
        <strain evidence="5 6">FJAT-51800</strain>
    </source>
</reference>
<dbReference type="InterPro" id="IPR028978">
    <property type="entry name" value="Chorismate_lyase_/UTRA_dom_sf"/>
</dbReference>
<dbReference type="GO" id="GO:0016829">
    <property type="term" value="F:lyase activity"/>
    <property type="evidence" value="ECO:0007669"/>
    <property type="project" value="UniProtKB-KW"/>
</dbReference>
<evidence type="ECO:0000256" key="3">
    <source>
        <dbReference type="ARBA" id="ARBA00023239"/>
    </source>
</evidence>
<organism evidence="5 6">
    <name type="scientific">Shewanella avicenniae</name>
    <dbReference type="NCBI Taxonomy" id="2814294"/>
    <lineage>
        <taxon>Bacteria</taxon>
        <taxon>Pseudomonadati</taxon>
        <taxon>Pseudomonadota</taxon>
        <taxon>Gammaproteobacteria</taxon>
        <taxon>Alteromonadales</taxon>
        <taxon>Shewanellaceae</taxon>
        <taxon>Shewanella</taxon>
    </lineage>
</organism>
<comment type="subcellular location">
    <subcellularLocation>
        <location evidence="4">Cytoplasm</location>
    </subcellularLocation>
</comment>
<feature type="binding site" evidence="4">
    <location>
        <position position="78"/>
    </location>
    <ligand>
        <name>substrate</name>
    </ligand>
</feature>
<dbReference type="PANTHER" id="PTHR38683">
    <property type="entry name" value="CHORISMATE PYRUVATE-LYASE"/>
    <property type="match status" value="1"/>
</dbReference>
<dbReference type="Pfam" id="PF04345">
    <property type="entry name" value="Chor_lyase"/>
    <property type="match status" value="1"/>
</dbReference>
<comment type="function">
    <text evidence="4">Removes the pyruvyl group from chorismate, with concomitant aromatization of the ring, to provide 4-hydroxybenzoate (4HB) for the ubiquinone pathway.</text>
</comment>
<comment type="similarity">
    <text evidence="4">Belongs to the UbiC family.</text>
</comment>
<evidence type="ECO:0000313" key="5">
    <source>
        <dbReference type="EMBL" id="QSX33572.1"/>
    </source>
</evidence>
<evidence type="ECO:0000256" key="2">
    <source>
        <dbReference type="ARBA" id="ARBA00022688"/>
    </source>
</evidence>
<accession>A0ABX7QQ23</accession>
<sequence length="188" mass="21135">MNLSSPTFPFGNGIHWFSASAHTKLPQEPLKDWLLSPSSLTQRLKTRCSTFEVLLLGEQWIDTPTQEWHGAESQLWLREVLLRLDGVPWVFARTLITPALLQQQQQLEQLGNRPLGELLYSDNHFIAGEIDVCHIEQGSPMCTLAASLAQPTSAPLWGRRRHFSYQQLPLVVAEVFLPAAVLAINAET</sequence>
<keyword evidence="6" id="KW-1185">Reference proteome</keyword>